<dbReference type="InterPro" id="IPR010359">
    <property type="entry name" value="IrrE_HExxH"/>
</dbReference>
<organism evidence="2 3">
    <name type="scientific">Sandaracinus amylolyticus</name>
    <dbReference type="NCBI Taxonomy" id="927083"/>
    <lineage>
        <taxon>Bacteria</taxon>
        <taxon>Pseudomonadati</taxon>
        <taxon>Myxococcota</taxon>
        <taxon>Polyangia</taxon>
        <taxon>Polyangiales</taxon>
        <taxon>Sandaracinaceae</taxon>
        <taxon>Sandaracinus</taxon>
    </lineage>
</organism>
<protein>
    <recommendedName>
        <fullName evidence="1">IrrE N-terminal-like domain-containing protein</fullName>
    </recommendedName>
</protein>
<dbReference type="Proteomes" id="UP000034883">
    <property type="component" value="Chromosome"/>
</dbReference>
<dbReference type="KEGG" id="samy:DB32_006007"/>
<dbReference type="EMBL" id="CP011125">
    <property type="protein sequence ID" value="AKF08858.1"/>
    <property type="molecule type" value="Genomic_DNA"/>
</dbReference>
<accession>A0A0F6W6Z1</accession>
<dbReference type="STRING" id="927083.DB32_006007"/>
<gene>
    <name evidence="2" type="ORF">DB32_006007</name>
</gene>
<evidence type="ECO:0000259" key="1">
    <source>
        <dbReference type="Pfam" id="PF06114"/>
    </source>
</evidence>
<evidence type="ECO:0000313" key="3">
    <source>
        <dbReference type="Proteomes" id="UP000034883"/>
    </source>
</evidence>
<dbReference type="Pfam" id="PF06114">
    <property type="entry name" value="Peptidase_M78"/>
    <property type="match status" value="1"/>
</dbReference>
<evidence type="ECO:0000313" key="2">
    <source>
        <dbReference type="EMBL" id="AKF08858.1"/>
    </source>
</evidence>
<name>A0A0F6W6Z1_9BACT</name>
<keyword evidence="3" id="KW-1185">Reference proteome</keyword>
<dbReference type="AlphaFoldDB" id="A0A0F6W6Z1"/>
<reference evidence="2 3" key="1">
    <citation type="submission" date="2015-03" db="EMBL/GenBank/DDBJ databases">
        <title>Genome assembly of Sandaracinus amylolyticus DSM 53668.</title>
        <authorList>
            <person name="Sharma G."/>
            <person name="Subramanian S."/>
        </authorList>
    </citation>
    <scope>NUCLEOTIDE SEQUENCE [LARGE SCALE GENOMIC DNA]</scope>
    <source>
        <strain evidence="2 3">DSM 53668</strain>
    </source>
</reference>
<sequence>MEIDPQIGIDHHVESPWLRWEGTAARALERAKVGAPVSAFELAKGLGLEIEAWSGAGAELDADAQVIRVNPRVRLVRRHGLIAHECGHWVLRIEGDDSEKGARYLAGAMLLPRWDFDLDLKRTAWSLLKLRDRHPNASAEMIARRIVEVREAVATIIDNGRVTSRVFTPGLMVEPRLRRVSRWERGLADQALEAGAEVRGDELCYAVPLVDGPWRRVIVVCEAEQLSLRQR</sequence>
<feature type="domain" description="IrrE N-terminal-like" evidence="1">
    <location>
        <begin position="50"/>
        <end position="146"/>
    </location>
</feature>
<proteinExistence type="predicted"/>